<feature type="transmembrane region" description="Helical" evidence="2">
    <location>
        <begin position="139"/>
        <end position="158"/>
    </location>
</feature>
<sequence>MEAKLLNSFTRTPPLPTTLSLSSHSTITNYRVHSPLHHRTPKFSPITTSSSSSDETSPASEGASTRPQVTPPPETVEVRFRRRSKRRSRKPNDDAGFAKAAATTAAPVKKKKWGDMSVAEKAVELYMGEKGVLFWLNKFAYASIFIVIGGWILFRFVGPSLNLYQLDSPPLSPDSIFKGSS</sequence>
<feature type="region of interest" description="Disordered" evidence="1">
    <location>
        <begin position="1"/>
        <end position="101"/>
    </location>
</feature>
<comment type="caution">
    <text evidence="3">The sequence shown here is derived from an EMBL/GenBank/DDBJ whole genome shotgun (WGS) entry which is preliminary data.</text>
</comment>
<dbReference type="GO" id="GO:0009507">
    <property type="term" value="C:chloroplast"/>
    <property type="evidence" value="ECO:0007669"/>
    <property type="project" value="TreeGrafter"/>
</dbReference>
<evidence type="ECO:0000313" key="4">
    <source>
        <dbReference type="Proteomes" id="UP000237105"/>
    </source>
</evidence>
<evidence type="ECO:0000256" key="1">
    <source>
        <dbReference type="SAM" id="MobiDB-lite"/>
    </source>
</evidence>
<dbReference type="EMBL" id="JXTB01000473">
    <property type="protein sequence ID" value="PON39182.1"/>
    <property type="molecule type" value="Genomic_DNA"/>
</dbReference>
<dbReference type="PANTHER" id="PTHR36347">
    <property type="entry name" value="EXPRESSED PROTEIN"/>
    <property type="match status" value="1"/>
</dbReference>
<feature type="compositionally biased region" description="Low complexity" evidence="1">
    <location>
        <begin position="42"/>
        <end position="60"/>
    </location>
</feature>
<evidence type="ECO:0000256" key="2">
    <source>
        <dbReference type="SAM" id="Phobius"/>
    </source>
</evidence>
<gene>
    <name evidence="3" type="ORF">PanWU01x14_306930</name>
</gene>
<name>A0A2P5ARK8_PARAD</name>
<accession>A0A2P5ARK8</accession>
<dbReference type="STRING" id="3476.A0A2P5ARK8"/>
<organism evidence="3 4">
    <name type="scientific">Parasponia andersonii</name>
    <name type="common">Sponia andersonii</name>
    <dbReference type="NCBI Taxonomy" id="3476"/>
    <lineage>
        <taxon>Eukaryota</taxon>
        <taxon>Viridiplantae</taxon>
        <taxon>Streptophyta</taxon>
        <taxon>Embryophyta</taxon>
        <taxon>Tracheophyta</taxon>
        <taxon>Spermatophyta</taxon>
        <taxon>Magnoliopsida</taxon>
        <taxon>eudicotyledons</taxon>
        <taxon>Gunneridae</taxon>
        <taxon>Pentapetalae</taxon>
        <taxon>rosids</taxon>
        <taxon>fabids</taxon>
        <taxon>Rosales</taxon>
        <taxon>Cannabaceae</taxon>
        <taxon>Parasponia</taxon>
    </lineage>
</organism>
<keyword evidence="2" id="KW-1133">Transmembrane helix</keyword>
<dbReference type="PANTHER" id="PTHR36347:SF1">
    <property type="entry name" value="EXPRESSED PROTEIN"/>
    <property type="match status" value="1"/>
</dbReference>
<keyword evidence="2" id="KW-0472">Membrane</keyword>
<protein>
    <submittedName>
        <fullName evidence="3">Transmembrane protein</fullName>
    </submittedName>
</protein>
<dbReference type="Proteomes" id="UP000237105">
    <property type="component" value="Unassembled WGS sequence"/>
</dbReference>
<proteinExistence type="predicted"/>
<feature type="compositionally biased region" description="Basic residues" evidence="1">
    <location>
        <begin position="80"/>
        <end position="89"/>
    </location>
</feature>
<dbReference type="OrthoDB" id="1193499at2759"/>
<evidence type="ECO:0000313" key="3">
    <source>
        <dbReference type="EMBL" id="PON39182.1"/>
    </source>
</evidence>
<dbReference type="AlphaFoldDB" id="A0A2P5ARK8"/>
<keyword evidence="2 3" id="KW-0812">Transmembrane</keyword>
<keyword evidence="4" id="KW-1185">Reference proteome</keyword>
<reference evidence="4" key="1">
    <citation type="submission" date="2016-06" db="EMBL/GenBank/DDBJ databases">
        <title>Parallel loss of symbiosis genes in relatives of nitrogen-fixing non-legume Parasponia.</title>
        <authorList>
            <person name="Van Velzen R."/>
            <person name="Holmer R."/>
            <person name="Bu F."/>
            <person name="Rutten L."/>
            <person name="Van Zeijl A."/>
            <person name="Liu W."/>
            <person name="Santuari L."/>
            <person name="Cao Q."/>
            <person name="Sharma T."/>
            <person name="Shen D."/>
            <person name="Roswanjaya Y."/>
            <person name="Wardhani T."/>
            <person name="Kalhor M.S."/>
            <person name="Jansen J."/>
            <person name="Van den Hoogen J."/>
            <person name="Gungor B."/>
            <person name="Hartog M."/>
            <person name="Hontelez J."/>
            <person name="Verver J."/>
            <person name="Yang W.-C."/>
            <person name="Schijlen E."/>
            <person name="Repin R."/>
            <person name="Schilthuizen M."/>
            <person name="Schranz E."/>
            <person name="Heidstra R."/>
            <person name="Miyata K."/>
            <person name="Fedorova E."/>
            <person name="Kohlen W."/>
            <person name="Bisseling T."/>
            <person name="Smit S."/>
            <person name="Geurts R."/>
        </authorList>
    </citation>
    <scope>NUCLEOTIDE SEQUENCE [LARGE SCALE GENOMIC DNA]</scope>
    <source>
        <strain evidence="4">cv. WU1-14</strain>
    </source>
</reference>